<gene>
    <name evidence="1" type="ORF">IMZ08_05510</name>
</gene>
<dbReference type="Proteomes" id="UP001516662">
    <property type="component" value="Unassembled WGS sequence"/>
</dbReference>
<name>A0ABR9QGA5_9BACI</name>
<dbReference type="InterPro" id="IPR012347">
    <property type="entry name" value="Ferritin-like"/>
</dbReference>
<dbReference type="RefSeq" id="WP_193535000.1">
    <property type="nucleotide sequence ID" value="NZ_JADCLJ010000011.1"/>
</dbReference>
<dbReference type="InterPro" id="IPR021617">
    <property type="entry name" value="DUF3231"/>
</dbReference>
<evidence type="ECO:0000313" key="2">
    <source>
        <dbReference type="Proteomes" id="UP001516662"/>
    </source>
</evidence>
<comment type="caution">
    <text evidence="1">The sequence shown here is derived from an EMBL/GenBank/DDBJ whole genome shotgun (WGS) entry which is preliminary data.</text>
</comment>
<dbReference type="Gene3D" id="1.20.1260.10">
    <property type="match status" value="2"/>
</dbReference>
<proteinExistence type="predicted"/>
<dbReference type="EMBL" id="JADCLJ010000011">
    <property type="protein sequence ID" value="MBE4907520.1"/>
    <property type="molecule type" value="Genomic_DNA"/>
</dbReference>
<dbReference type="Pfam" id="PF11553">
    <property type="entry name" value="DUF3231"/>
    <property type="match status" value="2"/>
</dbReference>
<organism evidence="1 2">
    <name type="scientific">Litchfieldia luteola</name>
    <dbReference type="NCBI Taxonomy" id="682179"/>
    <lineage>
        <taxon>Bacteria</taxon>
        <taxon>Bacillati</taxon>
        <taxon>Bacillota</taxon>
        <taxon>Bacilli</taxon>
        <taxon>Bacillales</taxon>
        <taxon>Bacillaceae</taxon>
        <taxon>Litchfieldia</taxon>
    </lineage>
</organism>
<sequence>MEDKSKVRLTSAEMATLWSQYFNDSLSICVQRYFLEKVEDEEVRPVIEFTLHTSETNVAFLGDLFEKENFPTPIGFTEEDVDVSAPRLFSDTFVLMYLRQMSILAMTASSAALGVVTRADIVDFHKSVFKAAVKLQDMARDIMLKQGTYIKPPYISVPEKVDFIEKQSFLTGFLGKKRPLTAIEITHLFLNIQTNTIGKALMVGFAQVAMREEVKDYIIRGKRIAQKHIENFNDFLLKEDLPAPMTWDSDVTNSTQKVFSDKLIMFHASGMIAAGIGNYGMALAASPRRDLGLKYASLIPEITLYAEDGANIMINEGWMEEPPQNIDRDHLAKRKKNF</sequence>
<evidence type="ECO:0000313" key="1">
    <source>
        <dbReference type="EMBL" id="MBE4907520.1"/>
    </source>
</evidence>
<accession>A0ABR9QGA5</accession>
<keyword evidence="2" id="KW-1185">Reference proteome</keyword>
<protein>
    <submittedName>
        <fullName evidence="1">DUF3231 family protein</fullName>
    </submittedName>
</protein>
<reference evidence="1 2" key="1">
    <citation type="submission" date="2020-10" db="EMBL/GenBank/DDBJ databases">
        <title>Bacillus sp. HD4P25, an endophyte from a halophyte.</title>
        <authorList>
            <person name="Sun J.-Q."/>
        </authorList>
    </citation>
    <scope>NUCLEOTIDE SEQUENCE [LARGE SCALE GENOMIC DNA]</scope>
    <source>
        <strain evidence="1 2">YIM 93174</strain>
    </source>
</reference>